<evidence type="ECO:0000313" key="6">
    <source>
        <dbReference type="Proteomes" id="UP001595386"/>
    </source>
</evidence>
<dbReference type="InterPro" id="IPR032687">
    <property type="entry name" value="AraC-type_N"/>
</dbReference>
<organism evidence="5 6">
    <name type="scientific">Halomonas tibetensis</name>
    <dbReference type="NCBI Taxonomy" id="2259590"/>
    <lineage>
        <taxon>Bacteria</taxon>
        <taxon>Pseudomonadati</taxon>
        <taxon>Pseudomonadota</taxon>
        <taxon>Gammaproteobacteria</taxon>
        <taxon>Oceanospirillales</taxon>
        <taxon>Halomonadaceae</taxon>
        <taxon>Halomonas</taxon>
    </lineage>
</organism>
<dbReference type="Proteomes" id="UP001595386">
    <property type="component" value="Unassembled WGS sequence"/>
</dbReference>
<dbReference type="Pfam" id="PF12625">
    <property type="entry name" value="Arabinose_bd"/>
    <property type="match status" value="1"/>
</dbReference>
<dbReference type="InterPro" id="IPR009057">
    <property type="entry name" value="Homeodomain-like_sf"/>
</dbReference>
<dbReference type="Gene3D" id="1.10.10.60">
    <property type="entry name" value="Homeodomain-like"/>
    <property type="match status" value="1"/>
</dbReference>
<keyword evidence="6" id="KW-1185">Reference proteome</keyword>
<keyword evidence="2" id="KW-0238">DNA-binding</keyword>
<dbReference type="InterPro" id="IPR018060">
    <property type="entry name" value="HTH_AraC"/>
</dbReference>
<evidence type="ECO:0000256" key="3">
    <source>
        <dbReference type="ARBA" id="ARBA00023163"/>
    </source>
</evidence>
<protein>
    <submittedName>
        <fullName evidence="5">AraC family transcriptional regulator</fullName>
    </submittedName>
</protein>
<dbReference type="RefSeq" id="WP_379761119.1">
    <property type="nucleotide sequence ID" value="NZ_JBHRSQ010000038.1"/>
</dbReference>
<name>A0ABV7B971_9GAMM</name>
<dbReference type="SUPFAM" id="SSF46689">
    <property type="entry name" value="Homeodomain-like"/>
    <property type="match status" value="1"/>
</dbReference>
<dbReference type="EMBL" id="JBHRSQ010000038">
    <property type="protein sequence ID" value="MFC2993466.1"/>
    <property type="molecule type" value="Genomic_DNA"/>
</dbReference>
<dbReference type="PROSITE" id="PS01124">
    <property type="entry name" value="HTH_ARAC_FAMILY_2"/>
    <property type="match status" value="1"/>
</dbReference>
<dbReference type="Pfam" id="PF12833">
    <property type="entry name" value="HTH_18"/>
    <property type="match status" value="1"/>
</dbReference>
<evidence type="ECO:0000313" key="5">
    <source>
        <dbReference type="EMBL" id="MFC2993466.1"/>
    </source>
</evidence>
<keyword evidence="3" id="KW-0804">Transcription</keyword>
<sequence length="335" mass="38081">MTVTVSRHFVSELFRGVPQLSAERAALLRRAGISPRLLESPHGRVTVDQFATLYRLLVNECDDETPGFFARPLRGGTLKLLCLSLLEAPTLKVALHRYQLFFRILLDDFGYAVSHGDDLVRIGLVEILPPAGSRILVHELMLKLLHGIASWMIARKIPPIRMECAYPEPEHSADYRYFYPGWLAFDQSQTAIYFDKSILDEPIRQTKKHLGTFLQRAPVDWFYVSFEERLLSHRVREHLSRQRAYSASVAEVAEALHMSVRSLSRRLAGEGTHFQAVKDECRRDFAVQALTRSDQPLPGISESLGFQDLACFSRAFRAWTGDTPAAYRRALAAPR</sequence>
<proteinExistence type="predicted"/>
<dbReference type="PANTHER" id="PTHR47894:SF1">
    <property type="entry name" value="HTH-TYPE TRANSCRIPTIONAL REGULATOR VQSM"/>
    <property type="match status" value="1"/>
</dbReference>
<accession>A0ABV7B971</accession>
<gene>
    <name evidence="5" type="ORF">ACFODV_15705</name>
</gene>
<reference evidence="6" key="1">
    <citation type="journal article" date="2019" name="Int. J. Syst. Evol. Microbiol.">
        <title>The Global Catalogue of Microorganisms (GCM) 10K type strain sequencing project: providing services to taxonomists for standard genome sequencing and annotation.</title>
        <authorList>
            <consortium name="The Broad Institute Genomics Platform"/>
            <consortium name="The Broad Institute Genome Sequencing Center for Infectious Disease"/>
            <person name="Wu L."/>
            <person name="Ma J."/>
        </authorList>
    </citation>
    <scope>NUCLEOTIDE SEQUENCE [LARGE SCALE GENOMIC DNA]</scope>
    <source>
        <strain evidence="6">KCTC 52660</strain>
    </source>
</reference>
<evidence type="ECO:0000259" key="4">
    <source>
        <dbReference type="PROSITE" id="PS01124"/>
    </source>
</evidence>
<evidence type="ECO:0000256" key="1">
    <source>
        <dbReference type="ARBA" id="ARBA00023015"/>
    </source>
</evidence>
<dbReference type="PANTHER" id="PTHR47894">
    <property type="entry name" value="HTH-TYPE TRANSCRIPTIONAL REGULATOR GADX"/>
    <property type="match status" value="1"/>
</dbReference>
<dbReference type="SMART" id="SM00342">
    <property type="entry name" value="HTH_ARAC"/>
    <property type="match status" value="1"/>
</dbReference>
<comment type="caution">
    <text evidence="5">The sequence shown here is derived from an EMBL/GenBank/DDBJ whole genome shotgun (WGS) entry which is preliminary data.</text>
</comment>
<evidence type="ECO:0000256" key="2">
    <source>
        <dbReference type="ARBA" id="ARBA00023125"/>
    </source>
</evidence>
<feature type="domain" description="HTH araC/xylS-type" evidence="4">
    <location>
        <begin position="229"/>
        <end position="330"/>
    </location>
</feature>
<keyword evidence="1" id="KW-0805">Transcription regulation</keyword>